<protein>
    <submittedName>
        <fullName evidence="1">Uncharacterized protein</fullName>
    </submittedName>
</protein>
<organism evidence="1">
    <name type="scientific">uncultured Caudovirales phage</name>
    <dbReference type="NCBI Taxonomy" id="2100421"/>
    <lineage>
        <taxon>Viruses</taxon>
        <taxon>Duplodnaviria</taxon>
        <taxon>Heunggongvirae</taxon>
        <taxon>Uroviricota</taxon>
        <taxon>Caudoviricetes</taxon>
        <taxon>Peduoviridae</taxon>
        <taxon>Maltschvirus</taxon>
        <taxon>Maltschvirus maltsch</taxon>
    </lineage>
</organism>
<sequence>MEKNTILDRKVQAYLKPKTYALFKGYVSRHQVSESTAINMICKEYFNALPEINRAEIMAEIKKSNSQNHSE</sequence>
<gene>
    <name evidence="1" type="ORF">UFOVP302_15</name>
    <name evidence="2" type="ORF">UFOVP579_15</name>
</gene>
<accession>A0A6J5LPG6</accession>
<dbReference type="EMBL" id="LR796316">
    <property type="protein sequence ID" value="CAB4136061.1"/>
    <property type="molecule type" value="Genomic_DNA"/>
</dbReference>
<evidence type="ECO:0000313" key="1">
    <source>
        <dbReference type="EMBL" id="CAB4136061.1"/>
    </source>
</evidence>
<dbReference type="EMBL" id="LR796829">
    <property type="protein sequence ID" value="CAB4168665.1"/>
    <property type="molecule type" value="Genomic_DNA"/>
</dbReference>
<proteinExistence type="predicted"/>
<name>A0A6J5LPG6_9CAUD</name>
<reference evidence="1" key="1">
    <citation type="submission" date="2020-04" db="EMBL/GenBank/DDBJ databases">
        <authorList>
            <person name="Chiriac C."/>
            <person name="Salcher M."/>
            <person name="Ghai R."/>
            <person name="Kavagutti S V."/>
        </authorList>
    </citation>
    <scope>NUCLEOTIDE SEQUENCE</scope>
</reference>
<evidence type="ECO:0000313" key="2">
    <source>
        <dbReference type="EMBL" id="CAB4168665.1"/>
    </source>
</evidence>